<feature type="transmembrane region" description="Helical" evidence="8">
    <location>
        <begin position="47"/>
        <end position="65"/>
    </location>
</feature>
<dbReference type="Pfam" id="PF00884">
    <property type="entry name" value="Sulfatase"/>
    <property type="match status" value="1"/>
</dbReference>
<evidence type="ECO:0000256" key="7">
    <source>
        <dbReference type="ARBA" id="ARBA00038481"/>
    </source>
</evidence>
<proteinExistence type="inferred from homology"/>
<accession>A0A4Z1BQL3</accession>
<feature type="transmembrane region" description="Helical" evidence="8">
    <location>
        <begin position="115"/>
        <end position="139"/>
    </location>
</feature>
<evidence type="ECO:0000313" key="11">
    <source>
        <dbReference type="Proteomes" id="UP000297998"/>
    </source>
</evidence>
<organism evidence="10 11">
    <name type="scientific">Empedobacter tilapiae</name>
    <dbReference type="NCBI Taxonomy" id="2491114"/>
    <lineage>
        <taxon>Bacteria</taxon>
        <taxon>Pseudomonadati</taxon>
        <taxon>Bacteroidota</taxon>
        <taxon>Flavobacteriia</taxon>
        <taxon>Flavobacteriales</taxon>
        <taxon>Weeksellaceae</taxon>
        <taxon>Empedobacter</taxon>
    </lineage>
</organism>
<dbReference type="GO" id="GO:0016776">
    <property type="term" value="F:phosphotransferase activity, phosphate group as acceptor"/>
    <property type="evidence" value="ECO:0007669"/>
    <property type="project" value="TreeGrafter"/>
</dbReference>
<name>A0A4Z1BQL3_9FLAO</name>
<keyword evidence="2" id="KW-1003">Cell membrane</keyword>
<dbReference type="OrthoDB" id="9786870at2"/>
<feature type="transmembrane region" description="Helical" evidence="8">
    <location>
        <begin position="7"/>
        <end position="27"/>
    </location>
</feature>
<dbReference type="InterPro" id="IPR040423">
    <property type="entry name" value="PEA_transferase"/>
</dbReference>
<evidence type="ECO:0000259" key="9">
    <source>
        <dbReference type="Pfam" id="PF00884"/>
    </source>
</evidence>
<keyword evidence="5 8" id="KW-1133">Transmembrane helix</keyword>
<evidence type="ECO:0000256" key="1">
    <source>
        <dbReference type="ARBA" id="ARBA00004651"/>
    </source>
</evidence>
<keyword evidence="6 8" id="KW-0472">Membrane</keyword>
<dbReference type="GO" id="GO:0005886">
    <property type="term" value="C:plasma membrane"/>
    <property type="evidence" value="ECO:0007669"/>
    <property type="project" value="UniProtKB-SubCell"/>
</dbReference>
<keyword evidence="3 10" id="KW-0808">Transferase</keyword>
<dbReference type="Gene3D" id="3.40.720.10">
    <property type="entry name" value="Alkaline Phosphatase, subunit A"/>
    <property type="match status" value="1"/>
</dbReference>
<protein>
    <submittedName>
        <fullName evidence="10">Phosphoethanolamine transferase</fullName>
    </submittedName>
</protein>
<dbReference type="AlphaFoldDB" id="A0A4Z1BQL3"/>
<keyword evidence="4 8" id="KW-0812">Transmembrane</keyword>
<comment type="subcellular location">
    <subcellularLocation>
        <location evidence="1">Cell membrane</location>
        <topology evidence="1">Multi-pass membrane protein</topology>
    </subcellularLocation>
</comment>
<evidence type="ECO:0000256" key="6">
    <source>
        <dbReference type="ARBA" id="ARBA00023136"/>
    </source>
</evidence>
<evidence type="ECO:0000256" key="4">
    <source>
        <dbReference type="ARBA" id="ARBA00022692"/>
    </source>
</evidence>
<dbReference type="CDD" id="cd16017">
    <property type="entry name" value="LptA"/>
    <property type="match status" value="1"/>
</dbReference>
<feature type="domain" description="Sulfatase N-terminal" evidence="9">
    <location>
        <begin position="223"/>
        <end position="477"/>
    </location>
</feature>
<gene>
    <name evidence="10" type="ORF">E4J94_08100</name>
</gene>
<dbReference type="PANTHER" id="PTHR30443">
    <property type="entry name" value="INNER MEMBRANE PROTEIN"/>
    <property type="match status" value="1"/>
</dbReference>
<sequence length="506" mass="58596">MKPTKKILYFLSFFSLIIYIFGFLFSYDYLISDLSSKVNRFSSIRSIAEYGLMYISFLVFCVFLYKNKYTKIFSFILLFLVSINSFISYCCYFVYGSGFNIGMAVSVLDSNIAEAMNMVTSYIAPLCIALVMLGINIILVIKCSKYLTNKYLKLFSIIWIVLPGIFLLKHHFIGAKGGSPMVKNTFYHFRDFKGAYELQKRMNGVKDNVVNYTYKKSHEGIENLIVLIGESGRRQNMSLYGYSRNTTPEQLKEKENMYIFKDANSPAGITNLSIPLTMSLIEPDHFENDFEKMSDNVINLANNYGYNTTWLSTQNNIKGVTEIASFSKNKMWINGYDVEILPQLKETLQKKGKKLILLHINGSHPNPCLRYPDNETYFNEDNEFDCYDNSIHYTDRLIGQIFKELKGKNAALVYFTDHGLKQNDGKLIHTDSKESTKVPFYVWFARKEQQNSYNFTKPTDKPVSIMYLYPLVMNLIGLDEVKLDKIEENKYLRLNHSSVLYKDLND</sequence>
<feature type="transmembrane region" description="Helical" evidence="8">
    <location>
        <begin position="151"/>
        <end position="168"/>
    </location>
</feature>
<dbReference type="EMBL" id="SRPE01000005">
    <property type="protein sequence ID" value="TGN27169.1"/>
    <property type="molecule type" value="Genomic_DNA"/>
</dbReference>
<comment type="similarity">
    <text evidence="7">Belongs to the phosphoethanolamine transferase family.</text>
</comment>
<dbReference type="PANTHER" id="PTHR30443:SF4">
    <property type="entry name" value="PHOSPHOETHANOLAMINE TRANSFERASE OPGE-RELATED"/>
    <property type="match status" value="1"/>
</dbReference>
<dbReference type="InterPro" id="IPR017850">
    <property type="entry name" value="Alkaline_phosphatase_core_sf"/>
</dbReference>
<dbReference type="InterPro" id="IPR058130">
    <property type="entry name" value="PEA_transf_C"/>
</dbReference>
<dbReference type="InterPro" id="IPR000917">
    <property type="entry name" value="Sulfatase_N"/>
</dbReference>
<evidence type="ECO:0000256" key="3">
    <source>
        <dbReference type="ARBA" id="ARBA00022679"/>
    </source>
</evidence>
<reference evidence="10 11" key="1">
    <citation type="submission" date="2019-03" db="EMBL/GenBank/DDBJ databases">
        <title>Empedobacter tilapiae sp. nov., isolated from an intestine of Nile tilapia Oreochromis niloticus.</title>
        <authorList>
            <person name="Kim Y.-O."/>
            <person name="Yoon J.-H."/>
        </authorList>
    </citation>
    <scope>NUCLEOTIDE SEQUENCE [LARGE SCALE GENOMIC DNA]</scope>
    <source>
        <strain evidence="10 11">MRS2</strain>
    </source>
</reference>
<evidence type="ECO:0000313" key="10">
    <source>
        <dbReference type="EMBL" id="TGN27169.1"/>
    </source>
</evidence>
<comment type="caution">
    <text evidence="10">The sequence shown here is derived from an EMBL/GenBank/DDBJ whole genome shotgun (WGS) entry which is preliminary data.</text>
</comment>
<feature type="transmembrane region" description="Helical" evidence="8">
    <location>
        <begin position="72"/>
        <end position="95"/>
    </location>
</feature>
<keyword evidence="11" id="KW-1185">Reference proteome</keyword>
<dbReference type="SUPFAM" id="SSF53649">
    <property type="entry name" value="Alkaline phosphatase-like"/>
    <property type="match status" value="1"/>
</dbReference>
<evidence type="ECO:0000256" key="5">
    <source>
        <dbReference type="ARBA" id="ARBA00022989"/>
    </source>
</evidence>
<dbReference type="Proteomes" id="UP000297998">
    <property type="component" value="Unassembled WGS sequence"/>
</dbReference>
<evidence type="ECO:0000256" key="2">
    <source>
        <dbReference type="ARBA" id="ARBA00022475"/>
    </source>
</evidence>
<dbReference type="GO" id="GO:0009244">
    <property type="term" value="P:lipopolysaccharide core region biosynthetic process"/>
    <property type="evidence" value="ECO:0007669"/>
    <property type="project" value="TreeGrafter"/>
</dbReference>
<evidence type="ECO:0000256" key="8">
    <source>
        <dbReference type="SAM" id="Phobius"/>
    </source>
</evidence>